<accession>A0A6F8XIN7</accession>
<reference evidence="2 3" key="1">
    <citation type="submission" date="2020-03" db="EMBL/GenBank/DDBJ databases">
        <title>Whole genome shotgun sequence of Phytohabitans flavus NBRC 107702.</title>
        <authorList>
            <person name="Komaki H."/>
            <person name="Tamura T."/>
        </authorList>
    </citation>
    <scope>NUCLEOTIDE SEQUENCE [LARGE SCALE GENOMIC DNA]</scope>
    <source>
        <strain evidence="2 3">NBRC 107702</strain>
    </source>
</reference>
<dbReference type="Proteomes" id="UP000502508">
    <property type="component" value="Chromosome"/>
</dbReference>
<dbReference type="AlphaFoldDB" id="A0A6F8XIN7"/>
<gene>
    <name evidence="2" type="ORF">Pflav_000680</name>
</gene>
<keyword evidence="3" id="KW-1185">Reference proteome</keyword>
<feature type="compositionally biased region" description="Polar residues" evidence="1">
    <location>
        <begin position="86"/>
        <end position="96"/>
    </location>
</feature>
<proteinExistence type="predicted"/>
<organism evidence="2 3">
    <name type="scientific">Phytohabitans flavus</name>
    <dbReference type="NCBI Taxonomy" id="1076124"/>
    <lineage>
        <taxon>Bacteria</taxon>
        <taxon>Bacillati</taxon>
        <taxon>Actinomycetota</taxon>
        <taxon>Actinomycetes</taxon>
        <taxon>Micromonosporales</taxon>
        <taxon>Micromonosporaceae</taxon>
    </lineage>
</organism>
<protein>
    <recommendedName>
        <fullName evidence="4">Integrase SAM-like N-terminal domain-containing protein</fullName>
    </recommendedName>
</protein>
<dbReference type="EMBL" id="AP022870">
    <property type="protein sequence ID" value="BCB73658.1"/>
    <property type="molecule type" value="Genomic_DNA"/>
</dbReference>
<feature type="compositionally biased region" description="Low complexity" evidence="1">
    <location>
        <begin position="64"/>
        <end position="84"/>
    </location>
</feature>
<sequence>MFALAVRRGALMTNPVRETGRLRNPRRKAAALTEEHLKAVRAAIREWQQPATGKPGPRQNGDLADASTSYSPPAPASARSSPCAGTTLTWLPNVQP</sequence>
<evidence type="ECO:0000313" key="2">
    <source>
        <dbReference type="EMBL" id="BCB73658.1"/>
    </source>
</evidence>
<feature type="region of interest" description="Disordered" evidence="1">
    <location>
        <begin position="43"/>
        <end position="96"/>
    </location>
</feature>
<dbReference type="KEGG" id="pfla:Pflav_000680"/>
<evidence type="ECO:0000256" key="1">
    <source>
        <dbReference type="SAM" id="MobiDB-lite"/>
    </source>
</evidence>
<reference evidence="2 3" key="2">
    <citation type="submission" date="2020-03" db="EMBL/GenBank/DDBJ databases">
        <authorList>
            <person name="Ichikawa N."/>
            <person name="Kimura A."/>
            <person name="Kitahashi Y."/>
            <person name="Uohara A."/>
        </authorList>
    </citation>
    <scope>NUCLEOTIDE SEQUENCE [LARGE SCALE GENOMIC DNA]</scope>
    <source>
        <strain evidence="2 3">NBRC 107702</strain>
    </source>
</reference>
<evidence type="ECO:0008006" key="4">
    <source>
        <dbReference type="Google" id="ProtNLM"/>
    </source>
</evidence>
<name>A0A6F8XIN7_9ACTN</name>
<evidence type="ECO:0000313" key="3">
    <source>
        <dbReference type="Proteomes" id="UP000502508"/>
    </source>
</evidence>